<name>C5MEG0_CANTT</name>
<feature type="coiled-coil region" evidence="9">
    <location>
        <begin position="737"/>
        <end position="810"/>
    </location>
</feature>
<dbReference type="GO" id="GO:0000785">
    <property type="term" value="C:chromatin"/>
    <property type="evidence" value="ECO:0007669"/>
    <property type="project" value="TreeGrafter"/>
</dbReference>
<dbReference type="GO" id="GO:0008270">
    <property type="term" value="F:zinc ion binding"/>
    <property type="evidence" value="ECO:0007669"/>
    <property type="project" value="UniProtKB-KW"/>
</dbReference>
<accession>C5MEG0</accession>
<dbReference type="RefSeq" id="XP_002550155.1">
    <property type="nucleotide sequence ID" value="XM_002550109.1"/>
</dbReference>
<gene>
    <name evidence="13" type="ORF">CTRG_04453</name>
</gene>
<dbReference type="HOGENOM" id="CLU_293189_0_0_1"/>
<keyword evidence="4" id="KW-0479">Metal-binding</keyword>
<dbReference type="Pfam" id="PF14324">
    <property type="entry name" value="PINIT"/>
    <property type="match status" value="1"/>
</dbReference>
<feature type="region of interest" description="Disordered" evidence="10">
    <location>
        <begin position="699"/>
        <end position="720"/>
    </location>
</feature>
<dbReference type="InterPro" id="IPR023321">
    <property type="entry name" value="PINIT"/>
</dbReference>
<evidence type="ECO:0000256" key="4">
    <source>
        <dbReference type="ARBA" id="ARBA00022723"/>
    </source>
</evidence>
<feature type="compositionally biased region" description="Acidic residues" evidence="10">
    <location>
        <begin position="464"/>
        <end position="492"/>
    </location>
</feature>
<dbReference type="EMBL" id="GG692400">
    <property type="protein sequence ID" value="EER31670.1"/>
    <property type="molecule type" value="Genomic_DNA"/>
</dbReference>
<dbReference type="Pfam" id="PF02891">
    <property type="entry name" value="zf-MIZ"/>
    <property type="match status" value="1"/>
</dbReference>
<dbReference type="InterPro" id="IPR013083">
    <property type="entry name" value="Znf_RING/FYVE/PHD"/>
</dbReference>
<dbReference type="KEGG" id="ctp:CTRG_04453"/>
<dbReference type="eggNOG" id="KOG2169">
    <property type="taxonomic scope" value="Eukaryota"/>
</dbReference>
<feature type="compositionally biased region" description="Basic and acidic residues" evidence="10">
    <location>
        <begin position="592"/>
        <end position="610"/>
    </location>
</feature>
<keyword evidence="7" id="KW-0862">Zinc</keyword>
<evidence type="ECO:0000256" key="9">
    <source>
        <dbReference type="SAM" id="Coils"/>
    </source>
</evidence>
<dbReference type="GO" id="GO:0061665">
    <property type="term" value="F:SUMO ligase activity"/>
    <property type="evidence" value="ECO:0007669"/>
    <property type="project" value="TreeGrafter"/>
</dbReference>
<dbReference type="STRING" id="294747.C5MEG0"/>
<evidence type="ECO:0000256" key="1">
    <source>
        <dbReference type="ARBA" id="ARBA00004718"/>
    </source>
</evidence>
<feature type="domain" description="SP-RING-type" evidence="11">
    <location>
        <begin position="306"/>
        <end position="389"/>
    </location>
</feature>
<sequence length="1037" mass="119842">MVRLPSYTEEDIHRCRMALKQIRIHELRAILSSLRIGNKGNKQELLHNLLIYFDQGVQKNDQIRLHAIGHLVMLSQRNRDSKIVNNLPDFKEVYDRMKISDPTIINEYFALLNTVGKGSKPSRPPPPVPRLMSRCIPEDFEPHPLKGIAVSFKQNPFYKFKYEIHVSPQQIPKDKNEISFILNKDELRYLRQPGYKLYMVSHVPGSLGRTKFHNVEFDYPFKVQIFLNDQQVPHLSDTLPVDLTDYLHKDSKLNHITLEYNSADDPNLYLIHLCIVKKYSYKKLLAEVINKPQIPKQITIKKHKAGLSDGILLSTIAYDLKDPLSGQKMKYPAQGMYCDHVTCFDAADFLKYISENEFKLQCSCCLKPIALEDLRLVEYFKDIVDNTPNNVESVNVDLDGNWTTSDKEVIDVSDDDTTMNISYNIKRENSGSKKLVQIQEDEPSEVEDIMVVMDGEVENVNISEDNEEDEEEDEEEEEEDYQEDYEDGEDDREPNQVFNTRSRVEQQQHNSDDNSDDDSDEIVSIDGLEFDEQSIQESEDIQQNNESNDDASSVTSEITNFRSSNIVSPQSRTMQQNIDGHESDDSNLSNELPERDTTGHKRKASAEHPSPEIVVINSDNSAAGSPIDKAISHSLEPVENPILSNEYDDLQPPVEISTPRVTKSVAQSPLENSTVGVNDDYRSPSHSPTVGEITEVNETLPSPVPPRTARRSTSAELNNSINGKTKFPVLDYDPEEIKRLKEENLQLLNEIRTRRRENDIDKKELELEYRRKVSDLESELFQVKLQQKQKEILEKEKELQRREEELLQRQHQFQEGLGSRNGMHQQQSFLPQYSSGYNSQMIPYTSSTALVVQQPAAATNDISSMNKTELLNKISEYEKLKQEKFSELSQLVSIIEKEKDEALDNFNRETESMLRGYTNERDILGFVARRNKHKEQIKQSFMNELNHQFSESDRELQSIQNSIKEMNDMLERHSYDKENYHSLQRAIEMPIQQQEQRPHDPLIEFRNPGISQNRKNPLEMGFNTKRQKISNDMFKFS</sequence>
<evidence type="ECO:0000256" key="7">
    <source>
        <dbReference type="ARBA" id="ARBA00022833"/>
    </source>
</evidence>
<dbReference type="VEuPathDB" id="FungiDB:CTRG_04453"/>
<feature type="compositionally biased region" description="Acidic residues" evidence="10">
    <location>
        <begin position="513"/>
        <end position="540"/>
    </location>
</feature>
<keyword evidence="9" id="KW-0175">Coiled coil</keyword>
<dbReference type="InterPro" id="IPR004181">
    <property type="entry name" value="Znf_MIZ"/>
</dbReference>
<feature type="region of interest" description="Disordered" evidence="10">
    <location>
        <begin position="457"/>
        <end position="627"/>
    </location>
</feature>
<dbReference type="SUPFAM" id="SSF68906">
    <property type="entry name" value="SAP domain"/>
    <property type="match status" value="1"/>
</dbReference>
<dbReference type="PROSITE" id="PS51466">
    <property type="entry name" value="PINIT"/>
    <property type="match status" value="1"/>
</dbReference>
<dbReference type="PROSITE" id="PS51044">
    <property type="entry name" value="ZF_SP_RING"/>
    <property type="match status" value="1"/>
</dbReference>
<keyword evidence="6" id="KW-0833">Ubl conjugation pathway</keyword>
<dbReference type="InterPro" id="IPR036361">
    <property type="entry name" value="SAP_dom_sf"/>
</dbReference>
<proteinExistence type="inferred from homology"/>
<keyword evidence="5 8" id="KW-0863">Zinc-finger</keyword>
<evidence type="ECO:0000256" key="8">
    <source>
        <dbReference type="PROSITE-ProRule" id="PRU00452"/>
    </source>
</evidence>
<feature type="compositionally biased region" description="Polar residues" evidence="10">
    <location>
        <begin position="544"/>
        <end position="578"/>
    </location>
</feature>
<dbReference type="PANTHER" id="PTHR10782:SF4">
    <property type="entry name" value="TONALLI, ISOFORM E"/>
    <property type="match status" value="1"/>
</dbReference>
<dbReference type="UniPathway" id="UPA00886"/>
<protein>
    <recommendedName>
        <fullName evidence="15">SP-RING-type domain-containing protein</fullName>
    </recommendedName>
</protein>
<dbReference type="PANTHER" id="PTHR10782">
    <property type="entry name" value="ZINC FINGER MIZ DOMAIN-CONTAINING PROTEIN"/>
    <property type="match status" value="1"/>
</dbReference>
<evidence type="ECO:0000259" key="12">
    <source>
        <dbReference type="PROSITE" id="PS51466"/>
    </source>
</evidence>
<evidence type="ECO:0000256" key="5">
    <source>
        <dbReference type="ARBA" id="ARBA00022771"/>
    </source>
</evidence>
<feature type="compositionally biased region" description="Polar residues" evidence="10">
    <location>
        <begin position="711"/>
        <end position="720"/>
    </location>
</feature>
<evidence type="ECO:0000313" key="13">
    <source>
        <dbReference type="EMBL" id="EER31670.1"/>
    </source>
</evidence>
<evidence type="ECO:0000256" key="10">
    <source>
        <dbReference type="SAM" id="MobiDB-lite"/>
    </source>
</evidence>
<feature type="domain" description="PINIT" evidence="12">
    <location>
        <begin position="137"/>
        <end position="279"/>
    </location>
</feature>
<dbReference type="InterPro" id="IPR038654">
    <property type="entry name" value="PINIT_sf"/>
</dbReference>
<feature type="compositionally biased region" description="Basic and acidic residues" evidence="10">
    <location>
        <begin position="502"/>
        <end position="512"/>
    </location>
</feature>
<dbReference type="Gene3D" id="2.60.120.780">
    <property type="entry name" value="PINIT domain"/>
    <property type="match status" value="1"/>
</dbReference>
<comment type="pathway">
    <text evidence="1">Protein modification; protein sumoylation.</text>
</comment>
<evidence type="ECO:0000259" key="11">
    <source>
        <dbReference type="PROSITE" id="PS51044"/>
    </source>
</evidence>
<evidence type="ECO:0000256" key="2">
    <source>
        <dbReference type="ARBA" id="ARBA00005383"/>
    </source>
</evidence>
<comment type="similarity">
    <text evidence="2">Belongs to the PIAS family.</text>
</comment>
<evidence type="ECO:0000256" key="6">
    <source>
        <dbReference type="ARBA" id="ARBA00022786"/>
    </source>
</evidence>
<dbReference type="GeneID" id="8298686"/>
<keyword evidence="3" id="KW-0808">Transferase</keyword>
<keyword evidence="14" id="KW-1185">Reference proteome</keyword>
<reference evidence="13 14" key="1">
    <citation type="journal article" date="2009" name="Nature">
        <title>Evolution of pathogenicity and sexual reproduction in eight Candida genomes.</title>
        <authorList>
            <person name="Butler G."/>
            <person name="Rasmussen M.D."/>
            <person name="Lin M.F."/>
            <person name="Santos M.A."/>
            <person name="Sakthikumar S."/>
            <person name="Munro C.A."/>
            <person name="Rheinbay E."/>
            <person name="Grabherr M."/>
            <person name="Forche A."/>
            <person name="Reedy J.L."/>
            <person name="Agrafioti I."/>
            <person name="Arnaud M.B."/>
            <person name="Bates S."/>
            <person name="Brown A.J."/>
            <person name="Brunke S."/>
            <person name="Costanzo M.C."/>
            <person name="Fitzpatrick D.A."/>
            <person name="de Groot P.W."/>
            <person name="Harris D."/>
            <person name="Hoyer L.L."/>
            <person name="Hube B."/>
            <person name="Klis F.M."/>
            <person name="Kodira C."/>
            <person name="Lennard N."/>
            <person name="Logue M.E."/>
            <person name="Martin R."/>
            <person name="Neiman A.M."/>
            <person name="Nikolaou E."/>
            <person name="Quail M.A."/>
            <person name="Quinn J."/>
            <person name="Santos M.C."/>
            <person name="Schmitzberger F.F."/>
            <person name="Sherlock G."/>
            <person name="Shah P."/>
            <person name="Silverstein K.A."/>
            <person name="Skrzypek M.S."/>
            <person name="Soll D."/>
            <person name="Staggs R."/>
            <person name="Stansfield I."/>
            <person name="Stumpf M.P."/>
            <person name="Sudbery P.E."/>
            <person name="Srikantha T."/>
            <person name="Zeng Q."/>
            <person name="Berman J."/>
            <person name="Berriman M."/>
            <person name="Heitman J."/>
            <person name="Gow N.A."/>
            <person name="Lorenz M.C."/>
            <person name="Birren B.W."/>
            <person name="Kellis M."/>
            <person name="Cuomo C.A."/>
        </authorList>
    </citation>
    <scope>NUCLEOTIDE SEQUENCE [LARGE SCALE GENOMIC DNA]</scope>
    <source>
        <strain evidence="14">ATCC MYA-3404 / T1</strain>
    </source>
</reference>
<dbReference type="AlphaFoldDB" id="C5MEG0"/>
<evidence type="ECO:0000313" key="14">
    <source>
        <dbReference type="Proteomes" id="UP000002037"/>
    </source>
</evidence>
<evidence type="ECO:0008006" key="15">
    <source>
        <dbReference type="Google" id="ProtNLM"/>
    </source>
</evidence>
<dbReference type="Proteomes" id="UP000002037">
    <property type="component" value="Unassembled WGS sequence"/>
</dbReference>
<organism evidence="13 14">
    <name type="scientific">Candida tropicalis (strain ATCC MYA-3404 / T1)</name>
    <name type="common">Yeast</name>
    <dbReference type="NCBI Taxonomy" id="294747"/>
    <lineage>
        <taxon>Eukaryota</taxon>
        <taxon>Fungi</taxon>
        <taxon>Dikarya</taxon>
        <taxon>Ascomycota</taxon>
        <taxon>Saccharomycotina</taxon>
        <taxon>Pichiomycetes</taxon>
        <taxon>Debaryomycetaceae</taxon>
        <taxon>Candida/Lodderomyces clade</taxon>
        <taxon>Candida</taxon>
    </lineage>
</organism>
<dbReference type="GO" id="GO:0016925">
    <property type="term" value="P:protein sumoylation"/>
    <property type="evidence" value="ECO:0007669"/>
    <property type="project" value="UniProtKB-UniPathway"/>
</dbReference>
<dbReference type="Gene3D" id="3.30.40.10">
    <property type="entry name" value="Zinc/RING finger domain, C3HC4 (zinc finger)"/>
    <property type="match status" value="1"/>
</dbReference>
<evidence type="ECO:0000256" key="3">
    <source>
        <dbReference type="ARBA" id="ARBA00022679"/>
    </source>
</evidence>
<dbReference type="OrthoDB" id="28127at2759"/>